<keyword evidence="7 8" id="KW-0472">Membrane</keyword>
<dbReference type="GO" id="GO:0005283">
    <property type="term" value="F:amino acid:sodium symporter activity"/>
    <property type="evidence" value="ECO:0007669"/>
    <property type="project" value="InterPro"/>
</dbReference>
<keyword evidence="3" id="KW-0813">Transport</keyword>
<dbReference type="Pfam" id="PF01235">
    <property type="entry name" value="Na_Ala_symp"/>
    <property type="match status" value="1"/>
</dbReference>
<keyword evidence="5 8" id="KW-0812">Transmembrane</keyword>
<evidence type="ECO:0000256" key="7">
    <source>
        <dbReference type="ARBA" id="ARBA00023136"/>
    </source>
</evidence>
<feature type="transmembrane region" description="Helical" evidence="8">
    <location>
        <begin position="84"/>
        <end position="107"/>
    </location>
</feature>
<dbReference type="AlphaFoldDB" id="A0A379B1R9"/>
<sequence>MENSHFNRKIRFILWKYIVCSGGYSQSVSLGLPADLCAFGYRPVFTLYLGAPQITKLGAGFKSVFGGLFAKGDKDDKSLSQFQALAVAISAQIGTGNVAGVATAITAGGPGAIFWMWLSAVLGMSTIFAEALLAQKYRVVSHGKYIGGPAFYITHGLTPKSAGARRVSCRAFSPSR</sequence>
<accession>A0A379B1R9</accession>
<evidence type="ECO:0000256" key="1">
    <source>
        <dbReference type="ARBA" id="ARBA00004651"/>
    </source>
</evidence>
<organism evidence="9">
    <name type="scientific">Neisseria gonorrhoeae</name>
    <dbReference type="NCBI Taxonomy" id="485"/>
    <lineage>
        <taxon>Bacteria</taxon>
        <taxon>Pseudomonadati</taxon>
        <taxon>Pseudomonadota</taxon>
        <taxon>Betaproteobacteria</taxon>
        <taxon>Neisseriales</taxon>
        <taxon>Neisseriaceae</taxon>
        <taxon>Neisseria</taxon>
    </lineage>
</organism>
<evidence type="ECO:0000256" key="6">
    <source>
        <dbReference type="ARBA" id="ARBA00022989"/>
    </source>
</evidence>
<dbReference type="PROSITE" id="PS00873">
    <property type="entry name" value="NA_ALANINE_SYMP"/>
    <property type="match status" value="1"/>
</dbReference>
<comment type="subcellular location">
    <subcellularLocation>
        <location evidence="1">Cell membrane</location>
        <topology evidence="1">Multi-pass membrane protein</topology>
    </subcellularLocation>
</comment>
<keyword evidence="6 8" id="KW-1133">Transmembrane helix</keyword>
<dbReference type="PANTHER" id="PTHR30330">
    <property type="entry name" value="AGSS FAMILY TRANSPORTER, SODIUM-ALANINE"/>
    <property type="match status" value="1"/>
</dbReference>
<gene>
    <name evidence="9" type="ORF">NCTC11421_03822</name>
</gene>
<proteinExistence type="inferred from homology"/>
<evidence type="ECO:0000256" key="8">
    <source>
        <dbReference type="SAM" id="Phobius"/>
    </source>
</evidence>
<comment type="similarity">
    <text evidence="2">Belongs to the alanine or glycine:cation symporter (AGCS) (TC 2.A.25) family.</text>
</comment>
<name>A0A379B1R9_NEIGO</name>
<feature type="transmembrane region" description="Helical" evidence="8">
    <location>
        <begin position="113"/>
        <end position="134"/>
    </location>
</feature>
<dbReference type="PANTHER" id="PTHR30330:SF14">
    <property type="entry name" value="SODIUM_AMINO ACID (ALANINE) SYMPORTER"/>
    <property type="match status" value="1"/>
</dbReference>
<dbReference type="GO" id="GO:0005886">
    <property type="term" value="C:plasma membrane"/>
    <property type="evidence" value="ECO:0007669"/>
    <property type="project" value="UniProtKB-SubCell"/>
</dbReference>
<evidence type="ECO:0000256" key="3">
    <source>
        <dbReference type="ARBA" id="ARBA00022448"/>
    </source>
</evidence>
<dbReference type="InterPro" id="IPR001463">
    <property type="entry name" value="Na/Ala_symport"/>
</dbReference>
<evidence type="ECO:0000256" key="2">
    <source>
        <dbReference type="ARBA" id="ARBA00009261"/>
    </source>
</evidence>
<evidence type="ECO:0000313" key="9">
    <source>
        <dbReference type="EMBL" id="SUB32382.1"/>
    </source>
</evidence>
<protein>
    <submittedName>
        <fullName evidence="9">Amino-acid transporter sodium/alanine symporter</fullName>
    </submittedName>
</protein>
<reference evidence="9" key="1">
    <citation type="submission" date="2018-06" db="EMBL/GenBank/DDBJ databases">
        <authorList>
            <consortium name="Pathogen Informatics"/>
            <person name="Doyle S."/>
        </authorList>
    </citation>
    <scope>NUCLEOTIDE SEQUENCE [LARGE SCALE GENOMIC DNA]</scope>
    <source>
        <strain evidence="9">NCTC11421</strain>
    </source>
</reference>
<dbReference type="Gene3D" id="1.20.1740.10">
    <property type="entry name" value="Amino acid/polyamine transporter I"/>
    <property type="match status" value="1"/>
</dbReference>
<evidence type="ECO:0000256" key="4">
    <source>
        <dbReference type="ARBA" id="ARBA00022475"/>
    </source>
</evidence>
<evidence type="ECO:0000256" key="5">
    <source>
        <dbReference type="ARBA" id="ARBA00022692"/>
    </source>
</evidence>
<dbReference type="EMBL" id="UGRI01000002">
    <property type="protein sequence ID" value="SUB32382.1"/>
    <property type="molecule type" value="Genomic_DNA"/>
</dbReference>
<keyword evidence="4" id="KW-1003">Cell membrane</keyword>